<dbReference type="Pfam" id="PF02934">
    <property type="entry name" value="GatB_N"/>
    <property type="match status" value="1"/>
</dbReference>
<gene>
    <name evidence="7" type="ORF">EW146_g6012</name>
</gene>
<keyword evidence="1" id="KW-0436">Ligase</keyword>
<dbReference type="EMBL" id="SGPL01000287">
    <property type="protein sequence ID" value="THH14303.1"/>
    <property type="molecule type" value="Genomic_DNA"/>
</dbReference>
<keyword evidence="8" id="KW-1185">Reference proteome</keyword>
<dbReference type="GO" id="GO:0070681">
    <property type="term" value="P:glutaminyl-tRNAGln biosynthesis via transamidation"/>
    <property type="evidence" value="ECO:0007669"/>
    <property type="project" value="TreeGrafter"/>
</dbReference>
<dbReference type="InterPro" id="IPR018027">
    <property type="entry name" value="Asn/Gln_amidotransferase"/>
</dbReference>
<dbReference type="SMART" id="SM00845">
    <property type="entry name" value="GatB_Yqey"/>
    <property type="match status" value="1"/>
</dbReference>
<comment type="catalytic activity">
    <reaction evidence="5">
        <text>L-glutamyl-tRNA(Gln) + L-glutamine + ATP + H2O = L-glutaminyl-tRNA(Gln) + L-glutamate + ADP + phosphate + H(+)</text>
        <dbReference type="Rhea" id="RHEA:17521"/>
        <dbReference type="Rhea" id="RHEA-COMP:9681"/>
        <dbReference type="Rhea" id="RHEA-COMP:9684"/>
        <dbReference type="ChEBI" id="CHEBI:15377"/>
        <dbReference type="ChEBI" id="CHEBI:15378"/>
        <dbReference type="ChEBI" id="CHEBI:29985"/>
        <dbReference type="ChEBI" id="CHEBI:30616"/>
        <dbReference type="ChEBI" id="CHEBI:43474"/>
        <dbReference type="ChEBI" id="CHEBI:58359"/>
        <dbReference type="ChEBI" id="CHEBI:78520"/>
        <dbReference type="ChEBI" id="CHEBI:78521"/>
        <dbReference type="ChEBI" id="CHEBI:456216"/>
    </reaction>
</comment>
<evidence type="ECO:0000256" key="3">
    <source>
        <dbReference type="ARBA" id="ARBA00022840"/>
    </source>
</evidence>
<evidence type="ECO:0000256" key="2">
    <source>
        <dbReference type="ARBA" id="ARBA00022741"/>
    </source>
</evidence>
<dbReference type="GO" id="GO:0032543">
    <property type="term" value="P:mitochondrial translation"/>
    <property type="evidence" value="ECO:0007669"/>
    <property type="project" value="TreeGrafter"/>
</dbReference>
<dbReference type="GO" id="GO:0005524">
    <property type="term" value="F:ATP binding"/>
    <property type="evidence" value="ECO:0007669"/>
    <property type="project" value="UniProtKB-KW"/>
</dbReference>
<evidence type="ECO:0000256" key="5">
    <source>
        <dbReference type="ARBA" id="ARBA00047913"/>
    </source>
</evidence>
<dbReference type="AlphaFoldDB" id="A0A4V3XEN3"/>
<dbReference type="InterPro" id="IPR006075">
    <property type="entry name" value="Asn/Gln-tRNA_Trfase_suB/E_cat"/>
</dbReference>
<dbReference type="PANTHER" id="PTHR11659">
    <property type="entry name" value="GLUTAMYL-TRNA GLN AMIDOTRANSFERASE SUBUNIT B MITOCHONDRIAL AND PROKARYOTIC PET112-RELATED"/>
    <property type="match status" value="1"/>
</dbReference>
<dbReference type="GO" id="GO:0030956">
    <property type="term" value="C:glutamyl-tRNA(Gln) amidotransferase complex"/>
    <property type="evidence" value="ECO:0007669"/>
    <property type="project" value="TreeGrafter"/>
</dbReference>
<dbReference type="InterPro" id="IPR017959">
    <property type="entry name" value="Asn/Gln-tRNA_amidoTrfase_suB/E"/>
</dbReference>
<name>A0A4V3XEN3_9AGAM</name>
<sequence length="304" mass="33860">MQGSLRCDVNVSVNRPGDAPGTRCEIKNLNSVRFMRIAITSEVQRHISLIESGQTIPQETRGFNEDTGVTHRLRGKEDAPDYRYMPDPNLPPLLLDSAYIDGIRSTMPELPDETRARLLTQGLTQRDVDVLMTVDSGREVRFDGELGQGATAYFTALSNGRDPKIVVNWMTHELLGQLATRRETFKENPISVEQMGNLIDMVQSGAITGTSGKTLLRYMLDHKSDEMPEEIAQKLSLTALSEEDHMLEKLCGEAVAELPEEAEVVRRGNLKVLNKIVGRVMKSSRGRADAQAVRTTLQNMLLPK</sequence>
<keyword evidence="3" id="KW-0067">ATP-binding</keyword>
<evidence type="ECO:0000313" key="7">
    <source>
        <dbReference type="EMBL" id="THH14303.1"/>
    </source>
</evidence>
<organism evidence="7 8">
    <name type="scientific">Bondarzewia mesenterica</name>
    <dbReference type="NCBI Taxonomy" id="1095465"/>
    <lineage>
        <taxon>Eukaryota</taxon>
        <taxon>Fungi</taxon>
        <taxon>Dikarya</taxon>
        <taxon>Basidiomycota</taxon>
        <taxon>Agaricomycotina</taxon>
        <taxon>Agaricomycetes</taxon>
        <taxon>Russulales</taxon>
        <taxon>Bondarzewiaceae</taxon>
        <taxon>Bondarzewia</taxon>
    </lineage>
</organism>
<dbReference type="GO" id="GO:0050567">
    <property type="term" value="F:glutaminyl-tRNA synthase (glutamine-hydrolyzing) activity"/>
    <property type="evidence" value="ECO:0007669"/>
    <property type="project" value="TreeGrafter"/>
</dbReference>
<evidence type="ECO:0000256" key="4">
    <source>
        <dbReference type="ARBA" id="ARBA00022917"/>
    </source>
</evidence>
<comment type="caution">
    <text evidence="7">The sequence shown here is derived from an EMBL/GenBank/DDBJ whole genome shotgun (WGS) entry which is preliminary data.</text>
</comment>
<evidence type="ECO:0000259" key="6">
    <source>
        <dbReference type="SMART" id="SM00845"/>
    </source>
</evidence>
<accession>A0A4V3XEN3</accession>
<dbReference type="InterPro" id="IPR003789">
    <property type="entry name" value="Asn/Gln_tRNA_amidoTrase-B-like"/>
</dbReference>
<keyword evidence="4" id="KW-0648">Protein biosynthesis</keyword>
<dbReference type="SUPFAM" id="SSF89095">
    <property type="entry name" value="GatB/YqeY motif"/>
    <property type="match status" value="1"/>
</dbReference>
<dbReference type="InterPro" id="IPR023168">
    <property type="entry name" value="GatB_Yqey_C_2"/>
</dbReference>
<keyword evidence="2" id="KW-0547">Nucleotide-binding</keyword>
<reference evidence="7 8" key="1">
    <citation type="submission" date="2019-02" db="EMBL/GenBank/DDBJ databases">
        <title>Genome sequencing of the rare red list fungi Bondarzewia mesenterica.</title>
        <authorList>
            <person name="Buettner E."/>
            <person name="Kellner H."/>
        </authorList>
    </citation>
    <scope>NUCLEOTIDE SEQUENCE [LARGE SCALE GENOMIC DNA]</scope>
    <source>
        <strain evidence="7 8">DSM 108281</strain>
    </source>
</reference>
<dbReference type="PANTHER" id="PTHR11659:SF0">
    <property type="entry name" value="GLUTAMYL-TRNA(GLN) AMIDOTRANSFERASE SUBUNIT B, MITOCHONDRIAL"/>
    <property type="match status" value="1"/>
</dbReference>
<dbReference type="Gene3D" id="1.10.10.410">
    <property type="match status" value="1"/>
</dbReference>
<dbReference type="OrthoDB" id="1722066at2759"/>
<dbReference type="Proteomes" id="UP000310158">
    <property type="component" value="Unassembled WGS sequence"/>
</dbReference>
<dbReference type="Pfam" id="PF02637">
    <property type="entry name" value="GatB_Yqey"/>
    <property type="match status" value="1"/>
</dbReference>
<dbReference type="GO" id="GO:0005739">
    <property type="term" value="C:mitochondrion"/>
    <property type="evidence" value="ECO:0007669"/>
    <property type="project" value="TreeGrafter"/>
</dbReference>
<proteinExistence type="predicted"/>
<evidence type="ECO:0000313" key="8">
    <source>
        <dbReference type="Proteomes" id="UP000310158"/>
    </source>
</evidence>
<dbReference type="SUPFAM" id="SSF55931">
    <property type="entry name" value="Glutamine synthetase/guanido kinase"/>
    <property type="match status" value="1"/>
</dbReference>
<evidence type="ECO:0000256" key="1">
    <source>
        <dbReference type="ARBA" id="ARBA00022598"/>
    </source>
</evidence>
<dbReference type="InterPro" id="IPR014746">
    <property type="entry name" value="Gln_synth/guanido_kin_cat_dom"/>
</dbReference>
<feature type="domain" description="Asn/Gln amidotransferase" evidence="6">
    <location>
        <begin position="152"/>
        <end position="301"/>
    </location>
</feature>
<protein>
    <recommendedName>
        <fullName evidence="6">Asn/Gln amidotransferase domain-containing protein</fullName>
    </recommendedName>
</protein>